<dbReference type="EMBL" id="MSDO01000025">
    <property type="protein sequence ID" value="OLO03030.1"/>
    <property type="molecule type" value="Genomic_DNA"/>
</dbReference>
<dbReference type="GO" id="GO:0016787">
    <property type="term" value="F:hydrolase activity"/>
    <property type="evidence" value="ECO:0007669"/>
    <property type="project" value="UniProtKB-KW"/>
</dbReference>
<comment type="similarity">
    <text evidence="1">Belongs to the 'GDXG' lipolytic enzyme family.</text>
</comment>
<dbReference type="InterPro" id="IPR029058">
    <property type="entry name" value="AB_hydrolase_fold"/>
</dbReference>
<sequence length="274" mass="29873">MHIEQFICEFSRSDDGADDSLDARRRAYERLHARRRPADPADMRIHDEILAGVGVRRFRPARCHAGDVVYLHGGGWNLGSVDSHHGITANLAERLQREVISVDYRLLPEASYAEALADCRAVVESLAPGAVIGDSAGGRLAIDVAHTSEWKGLLGLIYPVVGAPTRENLGDDAPLLSRADILSLWRMAAPGAPDVPANLPPVPNIEALSAERDPLTRPLERAVDAWRRAGASVGYRCAPDMVHAALHGHAELPAMRIAWQDFCQAIARRLEDEA</sequence>
<evidence type="ECO:0000256" key="2">
    <source>
        <dbReference type="ARBA" id="ARBA00022801"/>
    </source>
</evidence>
<dbReference type="InterPro" id="IPR002168">
    <property type="entry name" value="Lipase_GDXG_HIS_AS"/>
</dbReference>
<keyword evidence="5" id="KW-1185">Reference proteome</keyword>
<accession>A0A1Q8SNM2</accession>
<dbReference type="PROSITE" id="PS01173">
    <property type="entry name" value="LIPASE_GDXG_HIS"/>
    <property type="match status" value="1"/>
</dbReference>
<evidence type="ECO:0000256" key="1">
    <source>
        <dbReference type="ARBA" id="ARBA00010515"/>
    </source>
</evidence>
<dbReference type="InterPro" id="IPR013094">
    <property type="entry name" value="AB_hydrolase_3"/>
</dbReference>
<dbReference type="Pfam" id="PF07859">
    <property type="entry name" value="Abhydrolase_3"/>
    <property type="match status" value="1"/>
</dbReference>
<comment type="caution">
    <text evidence="4">The sequence shown here is derived from an EMBL/GenBank/DDBJ whole genome shotgun (WGS) entry which is preliminary data.</text>
</comment>
<evidence type="ECO:0000259" key="3">
    <source>
        <dbReference type="Pfam" id="PF07859"/>
    </source>
</evidence>
<proteinExistence type="inferred from homology"/>
<gene>
    <name evidence="4" type="ORF">BTW07_15920</name>
</gene>
<dbReference type="Gene3D" id="3.40.50.1820">
    <property type="entry name" value="alpha/beta hydrolase"/>
    <property type="match status" value="1"/>
</dbReference>
<name>A0A1Q8SNM2_9GAMM</name>
<dbReference type="Proteomes" id="UP000186878">
    <property type="component" value="Unassembled WGS sequence"/>
</dbReference>
<dbReference type="AlphaFoldDB" id="A0A1Q8SNM2"/>
<protein>
    <submittedName>
        <fullName evidence="4">Lipolytic protein</fullName>
    </submittedName>
</protein>
<dbReference type="SUPFAM" id="SSF53474">
    <property type="entry name" value="alpha/beta-Hydrolases"/>
    <property type="match status" value="1"/>
</dbReference>
<dbReference type="OrthoDB" id="5729797at2"/>
<dbReference type="PANTHER" id="PTHR23024">
    <property type="entry name" value="ARYLACETAMIDE DEACETYLASE"/>
    <property type="match status" value="1"/>
</dbReference>
<dbReference type="PANTHER" id="PTHR23024:SF24">
    <property type="entry name" value="ALPHA_BETA HYDROLASE FOLD-3 DOMAIN-CONTAINING PROTEIN"/>
    <property type="match status" value="1"/>
</dbReference>
<feature type="domain" description="Alpha/beta hydrolase fold-3" evidence="3">
    <location>
        <begin position="68"/>
        <end position="245"/>
    </location>
</feature>
<evidence type="ECO:0000313" key="5">
    <source>
        <dbReference type="Proteomes" id="UP000186878"/>
    </source>
</evidence>
<evidence type="ECO:0000313" key="4">
    <source>
        <dbReference type="EMBL" id="OLO03030.1"/>
    </source>
</evidence>
<dbReference type="InterPro" id="IPR050466">
    <property type="entry name" value="Carboxylest/Gibb_receptor"/>
</dbReference>
<reference evidence="4 5" key="1">
    <citation type="submission" date="2016-12" db="EMBL/GenBank/DDBJ databases">
        <title>Draft genome sequences of strains Salinicola socius SMB35, Salinicola sp. MH3R3-1 and Chromohalobacter sp. SMB17 from the Verkhnekamsk potash mining region of Russia.</title>
        <authorList>
            <person name="Mavrodi D.V."/>
            <person name="Olsson B.E."/>
            <person name="Korsakova E.S."/>
            <person name="Pyankova A."/>
            <person name="Mavrodi O.V."/>
            <person name="Plotnikova E.G."/>
        </authorList>
    </citation>
    <scope>NUCLEOTIDE SEQUENCE [LARGE SCALE GENOMIC DNA]</scope>
    <source>
        <strain evidence="4 5">SMB35</strain>
    </source>
</reference>
<keyword evidence="2" id="KW-0378">Hydrolase</keyword>
<organism evidence="4 5">
    <name type="scientific">Salinicola socius</name>
    <dbReference type="NCBI Taxonomy" id="404433"/>
    <lineage>
        <taxon>Bacteria</taxon>
        <taxon>Pseudomonadati</taxon>
        <taxon>Pseudomonadota</taxon>
        <taxon>Gammaproteobacteria</taxon>
        <taxon>Oceanospirillales</taxon>
        <taxon>Halomonadaceae</taxon>
        <taxon>Salinicola</taxon>
    </lineage>
</organism>
<dbReference type="STRING" id="404433.BTW07_15920"/>